<name>A0A381QY16_9ZZZZ</name>
<evidence type="ECO:0000313" key="2">
    <source>
        <dbReference type="EMBL" id="SUZ82423.1"/>
    </source>
</evidence>
<dbReference type="AlphaFoldDB" id="A0A381QY16"/>
<accession>A0A381QY16</accession>
<dbReference type="Gene3D" id="3.10.450.50">
    <property type="match status" value="1"/>
</dbReference>
<proteinExistence type="predicted"/>
<sequence>MKNIYLILISLCVMSISCDIDSSPQVIGFTSNQDGERSDVVAGPDDTVGVWESYIDAHNSRDADGIRALNADEFSAYGPAGEVVESSDAHIEFLTQWFETNNPRWTISWVISNTGETLEGGVADFITAGHEVTLNVEGEDITVYQVIDAMIADGKVVNFNVYQQERGQPSSE</sequence>
<dbReference type="EMBL" id="UINC01001505">
    <property type="protein sequence ID" value="SUZ82423.1"/>
    <property type="molecule type" value="Genomic_DNA"/>
</dbReference>
<dbReference type="SUPFAM" id="SSF54427">
    <property type="entry name" value="NTF2-like"/>
    <property type="match status" value="1"/>
</dbReference>
<dbReference type="InterPro" id="IPR032710">
    <property type="entry name" value="NTF2-like_dom_sf"/>
</dbReference>
<feature type="domain" description="SnoaL-like" evidence="1">
    <location>
        <begin position="52"/>
        <end position="157"/>
    </location>
</feature>
<dbReference type="Pfam" id="PF12680">
    <property type="entry name" value="SnoaL_2"/>
    <property type="match status" value="1"/>
</dbReference>
<evidence type="ECO:0000259" key="1">
    <source>
        <dbReference type="Pfam" id="PF12680"/>
    </source>
</evidence>
<reference evidence="2" key="1">
    <citation type="submission" date="2018-05" db="EMBL/GenBank/DDBJ databases">
        <authorList>
            <person name="Lanie J.A."/>
            <person name="Ng W.-L."/>
            <person name="Kazmierczak K.M."/>
            <person name="Andrzejewski T.M."/>
            <person name="Davidsen T.M."/>
            <person name="Wayne K.J."/>
            <person name="Tettelin H."/>
            <person name="Glass J.I."/>
            <person name="Rusch D."/>
            <person name="Podicherti R."/>
            <person name="Tsui H.-C.T."/>
            <person name="Winkler M.E."/>
        </authorList>
    </citation>
    <scope>NUCLEOTIDE SEQUENCE</scope>
</reference>
<dbReference type="PROSITE" id="PS51257">
    <property type="entry name" value="PROKAR_LIPOPROTEIN"/>
    <property type="match status" value="1"/>
</dbReference>
<protein>
    <recommendedName>
        <fullName evidence="1">SnoaL-like domain-containing protein</fullName>
    </recommendedName>
</protein>
<dbReference type="InterPro" id="IPR037401">
    <property type="entry name" value="SnoaL-like"/>
</dbReference>
<organism evidence="2">
    <name type="scientific">marine metagenome</name>
    <dbReference type="NCBI Taxonomy" id="408172"/>
    <lineage>
        <taxon>unclassified sequences</taxon>
        <taxon>metagenomes</taxon>
        <taxon>ecological metagenomes</taxon>
    </lineage>
</organism>
<gene>
    <name evidence="2" type="ORF">METZ01_LOCUS35277</name>
</gene>